<sequence>MSSPSIVIASAARTAVGSFSGAFANTPAHELGATVIKAVLERAGVDTEEVDEVILGQVLQAGEGQNPARQAAMKGGIPQHKTALGMNQLCGSGLRAVALGMQQIATGDANIIVAGGMESMSMAPHCAHLRGGVKMGDFKMIDTMIKDGLTDAFYGYHMGITAENVARKWQLTREEQDAFAVSSQNKAEAAQKAGRFGDELVPFVVKTRKGDIIVDQDEYIRHGATLDQMTKLKPAFDKDGTVTAANASGINDGAAAALLMSEAEASRRSIQPLARIVSWATAGVDPQIMGTGPIPASRKALERAGWKIGDLDLVEANEAFAAQACAVNKDLDWDPSIVNVNGGAIAIGHPIGASGARILNTLLFEMKRRGASKGLATLCIGGGMGVAMCVEAI</sequence>
<protein>
    <submittedName>
        <fullName evidence="1">Acetyl-CoA C-acetyltransferase</fullName>
    </submittedName>
</protein>
<evidence type="ECO:0000313" key="1">
    <source>
        <dbReference type="EMBL" id="UXN57656.1"/>
    </source>
</evidence>
<name>A0ACD4CVP5_9HYPH</name>
<keyword evidence="1" id="KW-0614">Plasmid</keyword>
<reference evidence="1" key="1">
    <citation type="submission" date="2022-09" db="EMBL/GenBank/DDBJ databases">
        <title>Interaction between co-microsymbionts with complementary sets of symbiotic genes in legume-rhizobium systems.</title>
        <authorList>
            <person name="Safronova V."/>
            <person name="Sazanova A."/>
            <person name="Afonin A."/>
            <person name="Chirak E."/>
        </authorList>
    </citation>
    <scope>NUCLEOTIDE SEQUENCE</scope>
    <source>
        <strain evidence="1">A18/3m</strain>
    </source>
</reference>
<dbReference type="EMBL" id="CP104970">
    <property type="protein sequence ID" value="UXN57656.1"/>
    <property type="molecule type" value="Genomic_DNA"/>
</dbReference>
<organism evidence="1 2">
    <name type="scientific">Phyllobacterium zundukense</name>
    <dbReference type="NCBI Taxonomy" id="1867719"/>
    <lineage>
        <taxon>Bacteria</taxon>
        <taxon>Pseudomonadati</taxon>
        <taxon>Pseudomonadota</taxon>
        <taxon>Alphaproteobacteria</taxon>
        <taxon>Hyphomicrobiales</taxon>
        <taxon>Phyllobacteriaceae</taxon>
        <taxon>Phyllobacterium</taxon>
    </lineage>
</organism>
<gene>
    <name evidence="1" type="ORF">N8E88_02255</name>
</gene>
<accession>A0ACD4CVP5</accession>
<evidence type="ECO:0000313" key="2">
    <source>
        <dbReference type="Proteomes" id="UP001061991"/>
    </source>
</evidence>
<dbReference type="Proteomes" id="UP001061991">
    <property type="component" value="Plasmid p_unnamed3"/>
</dbReference>
<keyword evidence="2" id="KW-1185">Reference proteome</keyword>
<geneLocation type="plasmid" evidence="1 2">
    <name>p_unnamed3</name>
</geneLocation>
<proteinExistence type="predicted"/>